<accession>A0AAW0I6F3</accession>
<evidence type="ECO:0000313" key="2">
    <source>
        <dbReference type="EMBL" id="KAK7809976.1"/>
    </source>
</evidence>
<feature type="region of interest" description="Disordered" evidence="1">
    <location>
        <begin position="49"/>
        <end position="146"/>
    </location>
</feature>
<proteinExistence type="predicted"/>
<sequence>MGGLVTPPLEARLLYMYESQCWCVIFPNSTEQLELYSFPGLGIGSSSQALRVGFDERSTPPRSQQKRQAPEGGASTDSPVVGRGPTEGAVGAPPRPPGEGPRCPLAGPGGRPQEDRRDGTRPLQRWVSPVRSEPWSGQEELGVSGS</sequence>
<gene>
    <name evidence="2" type="ORF">U0070_015713</name>
</gene>
<keyword evidence="3" id="KW-1185">Reference proteome</keyword>
<dbReference type="Proteomes" id="UP001488838">
    <property type="component" value="Unassembled WGS sequence"/>
</dbReference>
<name>A0AAW0I6F3_MYOGA</name>
<evidence type="ECO:0000313" key="3">
    <source>
        <dbReference type="Proteomes" id="UP001488838"/>
    </source>
</evidence>
<comment type="caution">
    <text evidence="2">The sequence shown here is derived from an EMBL/GenBank/DDBJ whole genome shotgun (WGS) entry which is preliminary data.</text>
</comment>
<dbReference type="EMBL" id="JBBHLL010000207">
    <property type="protein sequence ID" value="KAK7809976.1"/>
    <property type="molecule type" value="Genomic_DNA"/>
</dbReference>
<dbReference type="AlphaFoldDB" id="A0AAW0I6F3"/>
<organism evidence="2 3">
    <name type="scientific">Myodes glareolus</name>
    <name type="common">Bank vole</name>
    <name type="synonym">Clethrionomys glareolus</name>
    <dbReference type="NCBI Taxonomy" id="447135"/>
    <lineage>
        <taxon>Eukaryota</taxon>
        <taxon>Metazoa</taxon>
        <taxon>Chordata</taxon>
        <taxon>Craniata</taxon>
        <taxon>Vertebrata</taxon>
        <taxon>Euteleostomi</taxon>
        <taxon>Mammalia</taxon>
        <taxon>Eutheria</taxon>
        <taxon>Euarchontoglires</taxon>
        <taxon>Glires</taxon>
        <taxon>Rodentia</taxon>
        <taxon>Myomorpha</taxon>
        <taxon>Muroidea</taxon>
        <taxon>Cricetidae</taxon>
        <taxon>Arvicolinae</taxon>
        <taxon>Myodes</taxon>
    </lineage>
</organism>
<evidence type="ECO:0000256" key="1">
    <source>
        <dbReference type="SAM" id="MobiDB-lite"/>
    </source>
</evidence>
<protein>
    <submittedName>
        <fullName evidence="2">Uncharacterized protein</fullName>
    </submittedName>
</protein>
<reference evidence="2 3" key="1">
    <citation type="journal article" date="2023" name="bioRxiv">
        <title>Conserved and derived expression patterns and positive selection on dental genes reveal complex evolutionary context of ever-growing rodent molars.</title>
        <authorList>
            <person name="Calamari Z.T."/>
            <person name="Song A."/>
            <person name="Cohen E."/>
            <person name="Akter M."/>
            <person name="Roy R.D."/>
            <person name="Hallikas O."/>
            <person name="Christensen M.M."/>
            <person name="Li P."/>
            <person name="Marangoni P."/>
            <person name="Jernvall J."/>
            <person name="Klein O.D."/>
        </authorList>
    </citation>
    <scope>NUCLEOTIDE SEQUENCE [LARGE SCALE GENOMIC DNA]</scope>
    <source>
        <strain evidence="2">V071</strain>
    </source>
</reference>